<protein>
    <submittedName>
        <fullName evidence="1">Uncharacterized protein</fullName>
    </submittedName>
</protein>
<evidence type="ECO:0000313" key="1">
    <source>
        <dbReference type="EMBL" id="CAH1966918.1"/>
    </source>
</evidence>
<gene>
    <name evidence="1" type="ORF">ACAOBT_LOCUS7119</name>
</gene>
<name>A0A9P0K5G3_ACAOB</name>
<organism evidence="1 2">
    <name type="scientific">Acanthoscelides obtectus</name>
    <name type="common">Bean weevil</name>
    <name type="synonym">Bruchus obtectus</name>
    <dbReference type="NCBI Taxonomy" id="200917"/>
    <lineage>
        <taxon>Eukaryota</taxon>
        <taxon>Metazoa</taxon>
        <taxon>Ecdysozoa</taxon>
        <taxon>Arthropoda</taxon>
        <taxon>Hexapoda</taxon>
        <taxon>Insecta</taxon>
        <taxon>Pterygota</taxon>
        <taxon>Neoptera</taxon>
        <taxon>Endopterygota</taxon>
        <taxon>Coleoptera</taxon>
        <taxon>Polyphaga</taxon>
        <taxon>Cucujiformia</taxon>
        <taxon>Chrysomeloidea</taxon>
        <taxon>Chrysomelidae</taxon>
        <taxon>Bruchinae</taxon>
        <taxon>Bruchini</taxon>
        <taxon>Acanthoscelides</taxon>
    </lineage>
</organism>
<dbReference type="EMBL" id="CAKOFQ010006739">
    <property type="protein sequence ID" value="CAH1966918.1"/>
    <property type="molecule type" value="Genomic_DNA"/>
</dbReference>
<sequence>MALKETTRRSRNSCQLLTAVQARDRHSRKLNIQKWKKL</sequence>
<comment type="caution">
    <text evidence="1">The sequence shown here is derived from an EMBL/GenBank/DDBJ whole genome shotgun (WGS) entry which is preliminary data.</text>
</comment>
<keyword evidence="2" id="KW-1185">Reference proteome</keyword>
<proteinExistence type="predicted"/>
<reference evidence="1" key="1">
    <citation type="submission" date="2022-03" db="EMBL/GenBank/DDBJ databases">
        <authorList>
            <person name="Sayadi A."/>
        </authorList>
    </citation>
    <scope>NUCLEOTIDE SEQUENCE</scope>
</reference>
<evidence type="ECO:0000313" key="2">
    <source>
        <dbReference type="Proteomes" id="UP001152888"/>
    </source>
</evidence>
<dbReference type="Proteomes" id="UP001152888">
    <property type="component" value="Unassembled WGS sequence"/>
</dbReference>
<dbReference type="AlphaFoldDB" id="A0A9P0K5G3"/>
<accession>A0A9P0K5G3</accession>